<accession>A0ACB8JJ29</accession>
<organism evidence="1 2">
    <name type="scientific">Citrus sinensis</name>
    <name type="common">Sweet orange</name>
    <name type="synonym">Citrus aurantium var. sinensis</name>
    <dbReference type="NCBI Taxonomy" id="2711"/>
    <lineage>
        <taxon>Eukaryota</taxon>
        <taxon>Viridiplantae</taxon>
        <taxon>Streptophyta</taxon>
        <taxon>Embryophyta</taxon>
        <taxon>Tracheophyta</taxon>
        <taxon>Spermatophyta</taxon>
        <taxon>Magnoliopsida</taxon>
        <taxon>eudicotyledons</taxon>
        <taxon>Gunneridae</taxon>
        <taxon>Pentapetalae</taxon>
        <taxon>rosids</taxon>
        <taxon>malvids</taxon>
        <taxon>Sapindales</taxon>
        <taxon>Rutaceae</taxon>
        <taxon>Aurantioideae</taxon>
        <taxon>Citrus</taxon>
    </lineage>
</organism>
<keyword evidence="2" id="KW-1185">Reference proteome</keyword>
<dbReference type="EMBL" id="CM039176">
    <property type="protein sequence ID" value="KAH9717742.1"/>
    <property type="molecule type" value="Genomic_DNA"/>
</dbReference>
<name>A0ACB8JJ29_CITSI</name>
<dbReference type="Proteomes" id="UP000829398">
    <property type="component" value="Chromosome 7"/>
</dbReference>
<protein>
    <submittedName>
        <fullName evidence="1">Uncharacterized protein</fullName>
    </submittedName>
</protein>
<sequence length="291" mass="33166">MKDLGVLKYFLRIEVARGPDGIFVCQRKYALDIIAETGLLGIKPVSFPLEQNHNLALTDGPFLDDPKRYRRLVGRLIYLSATRPELSYAVHVLAQFMQQTREAHWDAALQVVRYLKGNPGQGILLRTDCDLTLYGWCDSDWVSYPLTRRSLTGWIVMLGHSHISWKTKIQHTVSRSSAEAEYRSMATTTCELKWLKGLLMLLGVHHTTPMRLYCDSHAALHLAANPVFHERTKHIVVDYHFVRDEIQNDSISPSYVPTQSQLADIFTKALGGQHFDSFLRKLGIRNLHAPT</sequence>
<gene>
    <name evidence="1" type="ORF">KPL71_021943</name>
</gene>
<comment type="caution">
    <text evidence="1">The sequence shown here is derived from an EMBL/GenBank/DDBJ whole genome shotgun (WGS) entry which is preliminary data.</text>
</comment>
<evidence type="ECO:0000313" key="2">
    <source>
        <dbReference type="Proteomes" id="UP000829398"/>
    </source>
</evidence>
<proteinExistence type="predicted"/>
<reference evidence="2" key="1">
    <citation type="journal article" date="2023" name="Hortic. Res.">
        <title>A chromosome-level phased genome enabling allele-level studies in sweet orange: a case study on citrus Huanglongbing tolerance.</title>
        <authorList>
            <person name="Wu B."/>
            <person name="Yu Q."/>
            <person name="Deng Z."/>
            <person name="Duan Y."/>
            <person name="Luo F."/>
            <person name="Gmitter F. Jr."/>
        </authorList>
    </citation>
    <scope>NUCLEOTIDE SEQUENCE [LARGE SCALE GENOMIC DNA]</scope>
    <source>
        <strain evidence="2">cv. Valencia</strain>
    </source>
</reference>
<evidence type="ECO:0000313" key="1">
    <source>
        <dbReference type="EMBL" id="KAH9717742.1"/>
    </source>
</evidence>